<dbReference type="AlphaFoldDB" id="A0A978UA85"/>
<dbReference type="EMBL" id="JAEACU010000014">
    <property type="protein sequence ID" value="KAH7511615.1"/>
    <property type="molecule type" value="Genomic_DNA"/>
</dbReference>
<evidence type="ECO:0000256" key="8">
    <source>
        <dbReference type="ARBA" id="ARBA00022692"/>
    </source>
</evidence>
<feature type="transmembrane region" description="Helical" evidence="15">
    <location>
        <begin position="656"/>
        <end position="677"/>
    </location>
</feature>
<organism evidence="16 17">
    <name type="scientific">Ziziphus jujuba var. spinosa</name>
    <dbReference type="NCBI Taxonomy" id="714518"/>
    <lineage>
        <taxon>Eukaryota</taxon>
        <taxon>Viridiplantae</taxon>
        <taxon>Streptophyta</taxon>
        <taxon>Embryophyta</taxon>
        <taxon>Tracheophyta</taxon>
        <taxon>Spermatophyta</taxon>
        <taxon>Magnoliopsida</taxon>
        <taxon>eudicotyledons</taxon>
        <taxon>Gunneridae</taxon>
        <taxon>Pentapetalae</taxon>
        <taxon>rosids</taxon>
        <taxon>fabids</taxon>
        <taxon>Rosales</taxon>
        <taxon>Rhamnaceae</taxon>
        <taxon>Paliureae</taxon>
        <taxon>Ziziphus</taxon>
    </lineage>
</organism>
<keyword evidence="10 15" id="KW-1133">Transmembrane helix</keyword>
<evidence type="ECO:0000256" key="3">
    <source>
        <dbReference type="ARBA" id="ARBA00009281"/>
    </source>
</evidence>
<comment type="function">
    <text evidence="1">This is one of the chains of the nonenzymatic component (CF(0) subunit) of the mitochondrial ATPase complex.</text>
</comment>
<evidence type="ECO:0000256" key="2">
    <source>
        <dbReference type="ARBA" id="ARBA00004304"/>
    </source>
</evidence>
<keyword evidence="6" id="KW-0813">Transport</keyword>
<evidence type="ECO:0000256" key="5">
    <source>
        <dbReference type="ARBA" id="ARBA00017388"/>
    </source>
</evidence>
<keyword evidence="9" id="KW-0375">Hydrogen ion transport</keyword>
<dbReference type="GO" id="GO:0015986">
    <property type="term" value="P:proton motive force-driven ATP synthesis"/>
    <property type="evidence" value="ECO:0007669"/>
    <property type="project" value="InterPro"/>
</dbReference>
<evidence type="ECO:0000256" key="13">
    <source>
        <dbReference type="ARBA" id="ARBA00023136"/>
    </source>
</evidence>
<protein>
    <recommendedName>
        <fullName evidence="5">ATP synthase protein MI25</fullName>
    </recommendedName>
</protein>
<evidence type="ECO:0000313" key="16">
    <source>
        <dbReference type="EMBL" id="KAH7511615.1"/>
    </source>
</evidence>
<feature type="transmembrane region" description="Helical" evidence="15">
    <location>
        <begin position="475"/>
        <end position="495"/>
    </location>
</feature>
<evidence type="ECO:0000256" key="9">
    <source>
        <dbReference type="ARBA" id="ARBA00022781"/>
    </source>
</evidence>
<evidence type="ECO:0000256" key="12">
    <source>
        <dbReference type="ARBA" id="ARBA00023128"/>
    </source>
</evidence>
<reference evidence="16" key="1">
    <citation type="journal article" date="2021" name="Front. Plant Sci.">
        <title>Chromosome-Scale Genome Assembly for Chinese Sour Jujube and Insights Into Its Genome Evolution and Domestication Signature.</title>
        <authorList>
            <person name="Shen L.-Y."/>
            <person name="Luo H."/>
            <person name="Wang X.-L."/>
            <person name="Wang X.-M."/>
            <person name="Qiu X.-J."/>
            <person name="Liu H."/>
            <person name="Zhou S.-S."/>
            <person name="Jia K.-H."/>
            <person name="Nie S."/>
            <person name="Bao Y.-T."/>
            <person name="Zhang R.-G."/>
            <person name="Yun Q.-Z."/>
            <person name="Chai Y.-H."/>
            <person name="Lu J.-Y."/>
            <person name="Li Y."/>
            <person name="Zhao S.-W."/>
            <person name="Mao J.-F."/>
            <person name="Jia S.-G."/>
            <person name="Mao Y.-M."/>
        </authorList>
    </citation>
    <scope>NUCLEOTIDE SEQUENCE</scope>
    <source>
        <strain evidence="16">AT0</strain>
        <tissue evidence="16">Leaf</tissue>
    </source>
</reference>
<dbReference type="Pfam" id="PF05405">
    <property type="entry name" value="Mt_ATP-synt_B"/>
    <property type="match status" value="1"/>
</dbReference>
<evidence type="ECO:0000256" key="15">
    <source>
        <dbReference type="SAM" id="Phobius"/>
    </source>
</evidence>
<evidence type="ECO:0000256" key="7">
    <source>
        <dbReference type="ARBA" id="ARBA00022547"/>
    </source>
</evidence>
<proteinExistence type="inferred from homology"/>
<comment type="subcellular location">
    <subcellularLocation>
        <location evidence="2">Mitochondrion membrane</location>
        <topology evidence="2">Single-pass membrane protein</topology>
    </subcellularLocation>
</comment>
<evidence type="ECO:0000313" key="17">
    <source>
        <dbReference type="Proteomes" id="UP000813462"/>
    </source>
</evidence>
<dbReference type="GO" id="GO:0045259">
    <property type="term" value="C:proton-transporting ATP synthase complex"/>
    <property type="evidence" value="ECO:0007669"/>
    <property type="project" value="UniProtKB-KW"/>
</dbReference>
<dbReference type="InterPro" id="IPR008688">
    <property type="entry name" value="ATP_synth_Bsub_B/MI25"/>
</dbReference>
<gene>
    <name evidence="16" type="ORF">FEM48_ZijujMtG0004400</name>
</gene>
<evidence type="ECO:0000256" key="10">
    <source>
        <dbReference type="ARBA" id="ARBA00022989"/>
    </source>
</evidence>
<keyword evidence="11" id="KW-0406">Ion transport</keyword>
<evidence type="ECO:0000256" key="6">
    <source>
        <dbReference type="ARBA" id="ARBA00022448"/>
    </source>
</evidence>
<keyword evidence="8 15" id="KW-0812">Transmembrane</keyword>
<comment type="caution">
    <text evidence="16">The sequence shown here is derived from an EMBL/GenBank/DDBJ whole genome shotgun (WGS) entry which is preliminary data.</text>
</comment>
<evidence type="ECO:0000256" key="4">
    <source>
        <dbReference type="ARBA" id="ARBA00011648"/>
    </source>
</evidence>
<feature type="transmembrane region" description="Helical" evidence="15">
    <location>
        <begin position="689"/>
        <end position="712"/>
    </location>
</feature>
<dbReference type="InterPro" id="IPR044988">
    <property type="entry name" value="MI25_plants"/>
</dbReference>
<sequence>MGYGTQSALDGTRDPSTKPALRIDFPFPLPLPIFWLPDFDQSVNSRNNSMDTDLLVIEDTIRGCRCPRSDGCGYGSTKVVDLGYRPREPGVAHPSKLGVLRINRWTRFLSPATSPYRSNGLVSLSSFQSLMVAFLLRSQSRVRDTTFPLHVEGGPGSPAFGSVIGAEGDRGITPLKQTGAAVINEMFDEVLALHYRLVWCHCSEVIAYLNSDSQPYKPFLTVTLARMRKICLLVDKHYGIGDWIYPTRIFVFASFLKRNGGRQFGYGALTVLAFPSSFFFVADKVPKAPHPSNQSPGLLSSQKLLSLFSFIKSVLTQLDRGPYQNRCVPNMLDHGCSIPNLQISNFKPTFLLLSPEEASITKTKMYGDIRNRSDSNRRIEVLQTYALPLGYGSLSLGASGGARPRHHKLATPLGNESDCKGRLSIFLQVVCSLIDDYRINALARFPPWLATVLVEGTQVAFFEAGRILSRLPLDLIGLLLASLSGGPFLIFSLFVPCTLRSCSRLFLPSMRVPLDGVGGSKGKGVVGPLDGVDGNKDEAGPSHPRIPDLNKPAPFWGIIRHIREEFFSQPSRPKIPDLNEDSDNDQNKALRLRIHSLFDKYEAEIKKTSAEVEKVSEHLKVIKKLHNADRVYTNLPQYWEDRKRRIRGILLNRRNIPIMSMPIESMLLAVNSNFLVFSVSSDDMMGQSFASLVPTVAAAESAIGLAIFVITFRVRGTIAVESINSIQGFIIFSRKSLGNTFKVTLDGRIQAIQEESQQFPNPNEVVPPESNEQQRLLRISLRICGTVVESLPMARCAPKCEKTVQALLCRNLNVKSATLPNAISSRRIRLQDDLVTGFHFSVSERFVPGCTLKASIVELIREGLVVLRMVRVGGSLKNKEDE</sequence>
<dbReference type="PANTHER" id="PTHR37774">
    <property type="entry name" value="ATP SYNTHASE PROTEIN MI25-RELATED"/>
    <property type="match status" value="1"/>
</dbReference>
<dbReference type="GO" id="GO:0031966">
    <property type="term" value="C:mitochondrial membrane"/>
    <property type="evidence" value="ECO:0007669"/>
    <property type="project" value="UniProtKB-SubCell"/>
</dbReference>
<keyword evidence="13 15" id="KW-0472">Membrane</keyword>
<comment type="similarity">
    <text evidence="3">Belongs to the ATPase protein MI25 family.</text>
</comment>
<comment type="subunit">
    <text evidence="4">F-type ATPases have 2 components, CF(1) - the catalytic core - and CF(0) - the membrane proton channel. CF(1) has five subunits: alpha(3), beta(3), gamma(1), delta(1), epsilon(1). CF(0) has three main subunits: a, b and c.</text>
</comment>
<evidence type="ECO:0000256" key="14">
    <source>
        <dbReference type="ARBA" id="ARBA00023310"/>
    </source>
</evidence>
<dbReference type="Gene3D" id="1.10.287.3510">
    <property type="match status" value="1"/>
</dbReference>
<dbReference type="Proteomes" id="UP000813462">
    <property type="component" value="Unassembled WGS sequence"/>
</dbReference>
<dbReference type="GO" id="GO:0015078">
    <property type="term" value="F:proton transmembrane transporter activity"/>
    <property type="evidence" value="ECO:0007669"/>
    <property type="project" value="InterPro"/>
</dbReference>
<keyword evidence="7" id="KW-0138">CF(0)</keyword>
<geneLocation type="mitochondrion" evidence="16"/>
<name>A0A978UA85_ZIZJJ</name>
<accession>A0A978UA85</accession>
<keyword evidence="14" id="KW-0066">ATP synthesis</keyword>
<evidence type="ECO:0000256" key="11">
    <source>
        <dbReference type="ARBA" id="ARBA00023065"/>
    </source>
</evidence>
<evidence type="ECO:0000256" key="1">
    <source>
        <dbReference type="ARBA" id="ARBA00003096"/>
    </source>
</evidence>
<keyword evidence="12 16" id="KW-0496">Mitochondrion</keyword>
<dbReference type="PANTHER" id="PTHR37774:SF4">
    <property type="entry name" value="ATP SYNTHASE PROTEIN MI25"/>
    <property type="match status" value="1"/>
</dbReference>